<comment type="caution">
    <text evidence="14">The sequence shown here is derived from an EMBL/GenBank/DDBJ whole genome shotgun (WGS) entry which is preliminary data.</text>
</comment>
<keyword evidence="4" id="KW-0479">Metal-binding</keyword>
<evidence type="ECO:0000256" key="5">
    <source>
        <dbReference type="ARBA" id="ARBA00022989"/>
    </source>
</evidence>
<keyword evidence="8" id="KW-0350">Heme biosynthesis</keyword>
<evidence type="ECO:0000256" key="11">
    <source>
        <dbReference type="ARBA" id="ARBA00023444"/>
    </source>
</evidence>
<keyword evidence="7" id="KW-0408">Iron</keyword>
<evidence type="ECO:0000256" key="1">
    <source>
        <dbReference type="ARBA" id="ARBA00004141"/>
    </source>
</evidence>
<keyword evidence="10" id="KW-1015">Disulfide bond</keyword>
<dbReference type="InterPro" id="IPR050450">
    <property type="entry name" value="COX15/CtaA_HemeA_synthase"/>
</dbReference>
<gene>
    <name evidence="14" type="ORF">DCF25_08315</name>
</gene>
<feature type="compositionally biased region" description="Low complexity" evidence="12">
    <location>
        <begin position="1"/>
        <end position="19"/>
    </location>
</feature>
<evidence type="ECO:0000256" key="6">
    <source>
        <dbReference type="ARBA" id="ARBA00023002"/>
    </source>
</evidence>
<name>A0A2W4WAS4_9CYAN</name>
<dbReference type="GO" id="GO:0016491">
    <property type="term" value="F:oxidoreductase activity"/>
    <property type="evidence" value="ECO:0007669"/>
    <property type="project" value="UniProtKB-KW"/>
</dbReference>
<organism evidence="14 15">
    <name type="scientific">Leptolyngbya foveolarum</name>
    <dbReference type="NCBI Taxonomy" id="47253"/>
    <lineage>
        <taxon>Bacteria</taxon>
        <taxon>Bacillati</taxon>
        <taxon>Cyanobacteriota</taxon>
        <taxon>Cyanophyceae</taxon>
        <taxon>Leptolyngbyales</taxon>
        <taxon>Leptolyngbyaceae</taxon>
        <taxon>Leptolyngbya group</taxon>
        <taxon>Leptolyngbya</taxon>
    </lineage>
</organism>
<evidence type="ECO:0000256" key="12">
    <source>
        <dbReference type="SAM" id="MobiDB-lite"/>
    </source>
</evidence>
<evidence type="ECO:0000256" key="3">
    <source>
        <dbReference type="ARBA" id="ARBA00022692"/>
    </source>
</evidence>
<dbReference type="Proteomes" id="UP000249354">
    <property type="component" value="Unassembled WGS sequence"/>
</dbReference>
<feature type="transmembrane region" description="Helical" evidence="13">
    <location>
        <begin position="94"/>
        <end position="111"/>
    </location>
</feature>
<feature type="transmembrane region" description="Helical" evidence="13">
    <location>
        <begin position="257"/>
        <end position="278"/>
    </location>
</feature>
<evidence type="ECO:0000256" key="2">
    <source>
        <dbReference type="ARBA" id="ARBA00022475"/>
    </source>
</evidence>
<protein>
    <submittedName>
        <fullName evidence="14">Heme A synthase</fullName>
    </submittedName>
</protein>
<dbReference type="GO" id="GO:0016020">
    <property type="term" value="C:membrane"/>
    <property type="evidence" value="ECO:0007669"/>
    <property type="project" value="UniProtKB-SubCell"/>
</dbReference>
<reference evidence="14 15" key="2">
    <citation type="submission" date="2018-06" db="EMBL/GenBank/DDBJ databases">
        <title>Metagenomic assembly of (sub)arctic Cyanobacteria and their associated microbiome from non-axenic cultures.</title>
        <authorList>
            <person name="Baurain D."/>
        </authorList>
    </citation>
    <scope>NUCLEOTIDE SEQUENCE [LARGE SCALE GENOMIC DNA]</scope>
    <source>
        <strain evidence="14">ULC129bin1</strain>
    </source>
</reference>
<keyword evidence="6" id="KW-0560">Oxidoreductase</keyword>
<evidence type="ECO:0000256" key="7">
    <source>
        <dbReference type="ARBA" id="ARBA00023004"/>
    </source>
</evidence>
<evidence type="ECO:0000256" key="13">
    <source>
        <dbReference type="SAM" id="Phobius"/>
    </source>
</evidence>
<evidence type="ECO:0000313" key="14">
    <source>
        <dbReference type="EMBL" id="PZO19525.1"/>
    </source>
</evidence>
<keyword evidence="2" id="KW-1003">Cell membrane</keyword>
<dbReference type="AlphaFoldDB" id="A0A2W4WAS4"/>
<feature type="transmembrane region" description="Helical" evidence="13">
    <location>
        <begin position="290"/>
        <end position="308"/>
    </location>
</feature>
<feature type="transmembrane region" description="Helical" evidence="13">
    <location>
        <begin position="151"/>
        <end position="172"/>
    </location>
</feature>
<dbReference type="PANTHER" id="PTHR35457">
    <property type="entry name" value="HEME A SYNTHASE"/>
    <property type="match status" value="1"/>
</dbReference>
<feature type="transmembrane region" description="Helical" evidence="13">
    <location>
        <begin position="225"/>
        <end position="245"/>
    </location>
</feature>
<evidence type="ECO:0000256" key="4">
    <source>
        <dbReference type="ARBA" id="ARBA00022723"/>
    </source>
</evidence>
<feature type="region of interest" description="Disordered" evidence="12">
    <location>
        <begin position="1"/>
        <end position="21"/>
    </location>
</feature>
<feature type="transmembrane region" description="Helical" evidence="13">
    <location>
        <begin position="118"/>
        <end position="145"/>
    </location>
</feature>
<feature type="transmembrane region" description="Helical" evidence="13">
    <location>
        <begin position="37"/>
        <end position="58"/>
    </location>
</feature>
<dbReference type="GO" id="GO:0046872">
    <property type="term" value="F:metal ion binding"/>
    <property type="evidence" value="ECO:0007669"/>
    <property type="project" value="UniProtKB-KW"/>
</dbReference>
<feature type="transmembrane region" description="Helical" evidence="13">
    <location>
        <begin position="184"/>
        <end position="205"/>
    </location>
</feature>
<keyword evidence="3 13" id="KW-0812">Transmembrane</keyword>
<dbReference type="InterPro" id="IPR003780">
    <property type="entry name" value="COX15/CtaA_fam"/>
</dbReference>
<accession>A0A2W4WAS4</accession>
<keyword evidence="5 13" id="KW-1133">Transmembrane helix</keyword>
<keyword evidence="9 13" id="KW-0472">Membrane</keyword>
<evidence type="ECO:0000256" key="8">
    <source>
        <dbReference type="ARBA" id="ARBA00023133"/>
    </source>
</evidence>
<dbReference type="PANTHER" id="PTHR35457:SF1">
    <property type="entry name" value="HEME A SYNTHASE"/>
    <property type="match status" value="1"/>
</dbReference>
<comment type="pathway">
    <text evidence="11">Porphyrin-containing compound metabolism.</text>
</comment>
<sequence length="339" mass="36189">MTNFSFSDLFSSARSPSSSTQTDVDRSVAAQTLIRRWVWKMAIATLALMAVGSATRVMNAGLACPDWPLCYGQLVPTAQMNLQVFLEWFHRLDASLIGLMAIGLVGLSVWYRKVLPRWLPWAAITALFLIVVQGILGGLTVIQLLRFDIVTAHLGTALIFFCTLLTIGMLLLPYQATGNAGKLAWVGGAAAGLVYLQSIIGGLVGSRWAAHQCFGFSDLCDVMNTHIFGVVPPTVAVVALVWLVWRTPALSRALRGLANTAGALVVLQIALGVATFKLRLQVEPLTVCHQAIGATLLGTLVCFTVLAWRDAKAGSFPAGGSSTISLAENHSSMGHPSQA</sequence>
<dbReference type="Pfam" id="PF02628">
    <property type="entry name" value="COX15-CtaA"/>
    <property type="match status" value="1"/>
</dbReference>
<evidence type="ECO:0000313" key="15">
    <source>
        <dbReference type="Proteomes" id="UP000249354"/>
    </source>
</evidence>
<dbReference type="GO" id="GO:0006784">
    <property type="term" value="P:heme A biosynthetic process"/>
    <property type="evidence" value="ECO:0007669"/>
    <property type="project" value="InterPro"/>
</dbReference>
<evidence type="ECO:0000256" key="10">
    <source>
        <dbReference type="ARBA" id="ARBA00023157"/>
    </source>
</evidence>
<evidence type="ECO:0000256" key="9">
    <source>
        <dbReference type="ARBA" id="ARBA00023136"/>
    </source>
</evidence>
<comment type="subcellular location">
    <subcellularLocation>
        <location evidence="1">Membrane</location>
        <topology evidence="1">Multi-pass membrane protein</topology>
    </subcellularLocation>
</comment>
<proteinExistence type="predicted"/>
<dbReference type="EMBL" id="QBMC01000042">
    <property type="protein sequence ID" value="PZO19525.1"/>
    <property type="molecule type" value="Genomic_DNA"/>
</dbReference>
<reference evidence="15" key="1">
    <citation type="submission" date="2018-04" db="EMBL/GenBank/DDBJ databases">
        <authorList>
            <person name="Cornet L."/>
        </authorList>
    </citation>
    <scope>NUCLEOTIDE SEQUENCE [LARGE SCALE GENOMIC DNA]</scope>
</reference>